<gene>
    <name evidence="2" type="ORF">DI603_15425</name>
</gene>
<feature type="domain" description="VOC" evidence="1">
    <location>
        <begin position="3"/>
        <end position="127"/>
    </location>
</feature>
<evidence type="ECO:0000313" key="3">
    <source>
        <dbReference type="Proteomes" id="UP000249633"/>
    </source>
</evidence>
<dbReference type="Gene3D" id="3.10.180.10">
    <property type="entry name" value="2,3-Dihydroxybiphenyl 1,2-Dioxygenase, domain 1"/>
    <property type="match status" value="1"/>
</dbReference>
<dbReference type="GO" id="GO:0051213">
    <property type="term" value="F:dioxygenase activity"/>
    <property type="evidence" value="ECO:0007669"/>
    <property type="project" value="UniProtKB-KW"/>
</dbReference>
<name>A0A2W5DNU9_9BURK</name>
<comment type="caution">
    <text evidence="2">The sequence shown here is derived from an EMBL/GenBank/DDBJ whole genome shotgun (WGS) entry which is preliminary data.</text>
</comment>
<reference evidence="2 3" key="1">
    <citation type="submission" date="2017-08" db="EMBL/GenBank/DDBJ databases">
        <title>Infants hospitalized years apart are colonized by the same room-sourced microbial strains.</title>
        <authorList>
            <person name="Brooks B."/>
            <person name="Olm M.R."/>
            <person name="Firek B.A."/>
            <person name="Baker R."/>
            <person name="Thomas B.C."/>
            <person name="Morowitz M.J."/>
            <person name="Banfield J.F."/>
        </authorList>
    </citation>
    <scope>NUCLEOTIDE SEQUENCE [LARGE SCALE GENOMIC DNA]</scope>
    <source>
        <strain evidence="2">S2_012_000_R2_81</strain>
    </source>
</reference>
<dbReference type="InterPro" id="IPR029068">
    <property type="entry name" value="Glyas_Bleomycin-R_OHBP_Dase"/>
</dbReference>
<dbReference type="PROSITE" id="PS51819">
    <property type="entry name" value="VOC"/>
    <property type="match status" value="1"/>
</dbReference>
<protein>
    <submittedName>
        <fullName evidence="2">Glyoxalase/bleomycin resistance/extradiol dioxygenase family protein</fullName>
    </submittedName>
</protein>
<dbReference type="InterPro" id="IPR053863">
    <property type="entry name" value="Glyoxy/Ble-like_N"/>
</dbReference>
<evidence type="ECO:0000313" key="2">
    <source>
        <dbReference type="EMBL" id="PZP30150.1"/>
    </source>
</evidence>
<sequence length="136" mass="15190">MHQQIYVNLPVRDLAASQAFFEALGYRFNPQFTNERAACLELGENLYAMLLHEDFARSFTAKPLGDARTLTTGWVCLSCAHRERVDDLVARARAAGASIPGEPQDYGFMYGHGFEDLDGHHWELIHMSGSPADTTD</sequence>
<dbReference type="InterPro" id="IPR037523">
    <property type="entry name" value="VOC_core"/>
</dbReference>
<dbReference type="SUPFAM" id="SSF54593">
    <property type="entry name" value="Glyoxalase/Bleomycin resistance protein/Dihydroxybiphenyl dioxygenase"/>
    <property type="match status" value="1"/>
</dbReference>
<dbReference type="EMBL" id="QFOD01000015">
    <property type="protein sequence ID" value="PZP30150.1"/>
    <property type="molecule type" value="Genomic_DNA"/>
</dbReference>
<dbReference type="Pfam" id="PF22677">
    <property type="entry name" value="Ble-like_N"/>
    <property type="match status" value="1"/>
</dbReference>
<evidence type="ECO:0000259" key="1">
    <source>
        <dbReference type="PROSITE" id="PS51819"/>
    </source>
</evidence>
<keyword evidence="2" id="KW-0560">Oxidoreductase</keyword>
<proteinExistence type="predicted"/>
<dbReference type="PANTHER" id="PTHR36503:SF2">
    <property type="entry name" value="BLR2408 PROTEIN"/>
    <property type="match status" value="1"/>
</dbReference>
<organism evidence="2 3">
    <name type="scientific">Roseateles depolymerans</name>
    <dbReference type="NCBI Taxonomy" id="76731"/>
    <lineage>
        <taxon>Bacteria</taxon>
        <taxon>Pseudomonadati</taxon>
        <taxon>Pseudomonadota</taxon>
        <taxon>Betaproteobacteria</taxon>
        <taxon>Burkholderiales</taxon>
        <taxon>Sphaerotilaceae</taxon>
        <taxon>Roseateles</taxon>
    </lineage>
</organism>
<accession>A0A2W5DNU9</accession>
<dbReference type="PANTHER" id="PTHR36503">
    <property type="entry name" value="BLR2520 PROTEIN"/>
    <property type="match status" value="1"/>
</dbReference>
<keyword evidence="2" id="KW-0223">Dioxygenase</keyword>
<dbReference type="AlphaFoldDB" id="A0A2W5DNU9"/>
<dbReference type="Proteomes" id="UP000249633">
    <property type="component" value="Unassembled WGS sequence"/>
</dbReference>